<name>A0A2T6B883_9RHOB</name>
<accession>A0A2T6B883</accession>
<evidence type="ECO:0000313" key="2">
    <source>
        <dbReference type="Proteomes" id="UP000244224"/>
    </source>
</evidence>
<dbReference type="Proteomes" id="UP000244224">
    <property type="component" value="Unassembled WGS sequence"/>
</dbReference>
<gene>
    <name evidence="1" type="ORF">C8N34_10255</name>
</gene>
<protein>
    <submittedName>
        <fullName evidence="1">Uncharacterized protein</fullName>
    </submittedName>
</protein>
<evidence type="ECO:0000313" key="1">
    <source>
        <dbReference type="EMBL" id="PTX52277.1"/>
    </source>
</evidence>
<organism evidence="1 2">
    <name type="scientific">Gemmobacter caeni</name>
    <dbReference type="NCBI Taxonomy" id="589035"/>
    <lineage>
        <taxon>Bacteria</taxon>
        <taxon>Pseudomonadati</taxon>
        <taxon>Pseudomonadota</taxon>
        <taxon>Alphaproteobacteria</taxon>
        <taxon>Rhodobacterales</taxon>
        <taxon>Paracoccaceae</taxon>
        <taxon>Gemmobacter</taxon>
    </lineage>
</organism>
<dbReference type="OrthoDB" id="8480829at2"/>
<comment type="caution">
    <text evidence="1">The sequence shown here is derived from an EMBL/GenBank/DDBJ whole genome shotgun (WGS) entry which is preliminary data.</text>
</comment>
<keyword evidence="2" id="KW-1185">Reference proteome</keyword>
<dbReference type="AlphaFoldDB" id="A0A2T6B883"/>
<sequence>MRFSKRTSEEAEAALIVAEMAPRYWEDASVNGVEETDEDPQIPLRDGDLWTLRILIDEGRVLDWPEGVTAQTHYKVCDAGLYRLLDADGGVLAERDAYVPPFLAPGKEGFGDYVILSIGPDGKIANWDPDLSWFDRGRPDPDHAP</sequence>
<dbReference type="EMBL" id="QBKP01000002">
    <property type="protein sequence ID" value="PTX52277.1"/>
    <property type="molecule type" value="Genomic_DNA"/>
</dbReference>
<dbReference type="RefSeq" id="WP_108127590.1">
    <property type="nucleotide sequence ID" value="NZ_QBKP01000002.1"/>
</dbReference>
<proteinExistence type="predicted"/>
<reference evidence="1 2" key="1">
    <citation type="submission" date="2018-04" db="EMBL/GenBank/DDBJ databases">
        <title>Genomic Encyclopedia of Archaeal and Bacterial Type Strains, Phase II (KMG-II): from individual species to whole genera.</title>
        <authorList>
            <person name="Goeker M."/>
        </authorList>
    </citation>
    <scope>NUCLEOTIDE SEQUENCE [LARGE SCALE GENOMIC DNA]</scope>
    <source>
        <strain evidence="1 2">DSM 21823</strain>
    </source>
</reference>